<dbReference type="InterPro" id="IPR000884">
    <property type="entry name" value="TSP1_rpt"/>
</dbReference>
<dbReference type="VEuPathDB" id="ToxoDB:CSUI_002748"/>
<dbReference type="Proteomes" id="UP000221165">
    <property type="component" value="Unassembled WGS sequence"/>
</dbReference>
<evidence type="ECO:0000313" key="4">
    <source>
        <dbReference type="EMBL" id="PHJ23409.1"/>
    </source>
</evidence>
<dbReference type="PROSITE" id="PS50092">
    <property type="entry name" value="TSP1"/>
    <property type="match status" value="6"/>
</dbReference>
<evidence type="ECO:0000259" key="3">
    <source>
        <dbReference type="PROSITE" id="PS50234"/>
    </source>
</evidence>
<evidence type="ECO:0000256" key="2">
    <source>
        <dbReference type="SAM" id="SignalP"/>
    </source>
</evidence>
<keyword evidence="5" id="KW-1185">Reference proteome</keyword>
<dbReference type="PRINTS" id="PR00453">
    <property type="entry name" value="VWFADOMAIN"/>
</dbReference>
<reference evidence="4 5" key="1">
    <citation type="journal article" date="2017" name="Int. J. Parasitol.">
        <title>The genome of the protozoan parasite Cystoisospora suis and a reverse vaccinology approach to identify vaccine candidates.</title>
        <authorList>
            <person name="Palmieri N."/>
            <person name="Shrestha A."/>
            <person name="Ruttkowski B."/>
            <person name="Beck T."/>
            <person name="Vogl C."/>
            <person name="Tomley F."/>
            <person name="Blake D.P."/>
            <person name="Joachim A."/>
        </authorList>
    </citation>
    <scope>NUCLEOTIDE SEQUENCE [LARGE SCALE GENOMIC DNA]</scope>
    <source>
        <strain evidence="4 5">Wien I</strain>
    </source>
</reference>
<dbReference type="SMART" id="SM00209">
    <property type="entry name" value="TSP1"/>
    <property type="match status" value="6"/>
</dbReference>
<dbReference type="AlphaFoldDB" id="A0A2C6L5C0"/>
<dbReference type="PANTHER" id="PTHR11311">
    <property type="entry name" value="SPONDIN"/>
    <property type="match status" value="1"/>
</dbReference>
<name>A0A2C6L5C0_9APIC</name>
<dbReference type="SUPFAM" id="SSF53300">
    <property type="entry name" value="vWA-like"/>
    <property type="match status" value="1"/>
</dbReference>
<dbReference type="Gene3D" id="2.20.100.10">
    <property type="entry name" value="Thrombospondin type-1 (TSP1) repeat"/>
    <property type="match status" value="5"/>
</dbReference>
<dbReference type="SMART" id="SM00327">
    <property type="entry name" value="VWA"/>
    <property type="match status" value="1"/>
</dbReference>
<evidence type="ECO:0000313" key="5">
    <source>
        <dbReference type="Proteomes" id="UP000221165"/>
    </source>
</evidence>
<dbReference type="InterPro" id="IPR036383">
    <property type="entry name" value="TSP1_rpt_sf"/>
</dbReference>
<dbReference type="GeneID" id="94426158"/>
<organism evidence="4 5">
    <name type="scientific">Cystoisospora suis</name>
    <dbReference type="NCBI Taxonomy" id="483139"/>
    <lineage>
        <taxon>Eukaryota</taxon>
        <taxon>Sar</taxon>
        <taxon>Alveolata</taxon>
        <taxon>Apicomplexa</taxon>
        <taxon>Conoidasida</taxon>
        <taxon>Coccidia</taxon>
        <taxon>Eucoccidiorida</taxon>
        <taxon>Eimeriorina</taxon>
        <taxon>Sarcocystidae</taxon>
        <taxon>Cystoisospora</taxon>
    </lineage>
</organism>
<dbReference type="InterPro" id="IPR002035">
    <property type="entry name" value="VWF_A"/>
</dbReference>
<dbReference type="OrthoDB" id="372508at2759"/>
<dbReference type="EMBL" id="MIGC01001147">
    <property type="protein sequence ID" value="PHJ23409.1"/>
    <property type="molecule type" value="Genomic_DNA"/>
</dbReference>
<feature type="domain" description="VWFA" evidence="3">
    <location>
        <begin position="70"/>
        <end position="249"/>
    </location>
</feature>
<dbReference type="InterPro" id="IPR036465">
    <property type="entry name" value="vWFA_dom_sf"/>
</dbReference>
<dbReference type="Pfam" id="PF00090">
    <property type="entry name" value="TSP_1"/>
    <property type="match status" value="6"/>
</dbReference>
<accession>A0A2C6L5C0</accession>
<feature type="chain" id="PRO_5013016508" evidence="2">
    <location>
        <begin position="33"/>
        <end position="755"/>
    </location>
</feature>
<feature type="signal peptide" evidence="2">
    <location>
        <begin position="1"/>
        <end position="32"/>
    </location>
</feature>
<dbReference type="RefSeq" id="XP_067925085.1">
    <property type="nucleotide sequence ID" value="XM_068062947.1"/>
</dbReference>
<gene>
    <name evidence="4" type="ORF">CSUI_002748</name>
</gene>
<protein>
    <submittedName>
        <fullName evidence="4">Microneme protein</fullName>
    </submittedName>
</protein>
<dbReference type="Pfam" id="PF00092">
    <property type="entry name" value="VWA"/>
    <property type="match status" value="1"/>
</dbReference>
<dbReference type="GO" id="GO:0007155">
    <property type="term" value="P:cell adhesion"/>
    <property type="evidence" value="ECO:0007669"/>
    <property type="project" value="TreeGrafter"/>
</dbReference>
<dbReference type="Gene3D" id="3.40.50.410">
    <property type="entry name" value="von Willebrand factor, type A domain"/>
    <property type="match status" value="1"/>
</dbReference>
<comment type="caution">
    <text evidence="4">The sequence shown here is derived from an EMBL/GenBank/DDBJ whole genome shotgun (WGS) entry which is preliminary data.</text>
</comment>
<dbReference type="PANTHER" id="PTHR11311:SF15">
    <property type="entry name" value="SPONDIN-2"/>
    <property type="match status" value="1"/>
</dbReference>
<evidence type="ECO:0000256" key="1">
    <source>
        <dbReference type="SAM" id="MobiDB-lite"/>
    </source>
</evidence>
<dbReference type="PROSITE" id="PS50234">
    <property type="entry name" value="VWFA"/>
    <property type="match status" value="1"/>
</dbReference>
<dbReference type="GO" id="GO:0031012">
    <property type="term" value="C:extracellular matrix"/>
    <property type="evidence" value="ECO:0007669"/>
    <property type="project" value="TreeGrafter"/>
</dbReference>
<dbReference type="InterPro" id="IPR051418">
    <property type="entry name" value="Spondin/Thrombospondin_T1"/>
</dbReference>
<keyword evidence="2" id="KW-0732">Signal</keyword>
<proteinExistence type="predicted"/>
<feature type="region of interest" description="Disordered" evidence="1">
    <location>
        <begin position="618"/>
        <end position="687"/>
    </location>
</feature>
<sequence length="755" mass="81012">MAREFSVWQKRCAWARAGAVLLASVAFSSVLASSPAVDQADVLASTTPEQLVSLVQDAGVQQTQCTKILDIGLLVDESGSIGYSNFGRVQTFLASFIELLPVSREEVHVAMVLFAKVVRVAWDFTKPEATDRLLASKVAKRLPYARGPDTLTDLGIRAITDILIAGRGSRQNVPKVLVVLTDGASRYYNRTVDAARKARNQGISVFVVGVGAVNTRECKDMVGCSIYDRVCAGFLHSDWSSLVTTVDSIMGEVCKKLPKDAECSPWSEWSPCSTSCGPGTRTKTRKQLSAPLPGDPPCPTCPPLHGKTCKDLGGLIQEETCNLGECPVNAGCGTWGEWSEWSATCGLASRSRKRHGYNNPPPRGGGLLCEQQQPPVPSEETEEKLFFPCPVNQTPGEWSDWTVCSATCGGGKRHRTRVGVPQVGELFGGQTLEQQGFTVREEEDCGETPCPVDATCGELTEWSECSRTCGGGVSTRTRNPWLDNQQHGGKTCLQQYPEGREESKACNTDPCPVDEVPGEWQEWGECSVTCGTGIQQRFREPSPVHAQNGGKTIEEQNVGAETPIHKREERECSPFPCGPCTYEYAEWSECRGSCPTGHRERHTAVRFDYPDRPCDLPTVESEECTPEKCSADLTGSGAGKEPSEEAGGTGGSEGTGETTQPEEGAGGETETETTPPPKEEQEGTPAAAIAGGVVGGVLLLGAAGGGAYYMTAASGGSAAQVPQSEFVQEQQAREVQQEEREAMVGVDEESDMWSA</sequence>
<dbReference type="SUPFAM" id="SSF82895">
    <property type="entry name" value="TSP-1 type 1 repeat"/>
    <property type="match status" value="6"/>
</dbReference>